<keyword evidence="4 6" id="KW-0472">Membrane</keyword>
<feature type="transmembrane region" description="Helical" evidence="6">
    <location>
        <begin position="47"/>
        <end position="69"/>
    </location>
</feature>
<dbReference type="GO" id="GO:0005886">
    <property type="term" value="C:plasma membrane"/>
    <property type="evidence" value="ECO:0007669"/>
    <property type="project" value="TreeGrafter"/>
</dbReference>
<dbReference type="GO" id="GO:0046943">
    <property type="term" value="F:carboxylic acid transmembrane transporter activity"/>
    <property type="evidence" value="ECO:0007669"/>
    <property type="project" value="TreeGrafter"/>
</dbReference>
<feature type="transmembrane region" description="Helical" evidence="6">
    <location>
        <begin position="116"/>
        <end position="138"/>
    </location>
</feature>
<dbReference type="InterPro" id="IPR020846">
    <property type="entry name" value="MFS_dom"/>
</dbReference>
<feature type="transmembrane region" description="Helical" evidence="6">
    <location>
        <begin position="296"/>
        <end position="319"/>
    </location>
</feature>
<feature type="transmembrane region" description="Helical" evidence="6">
    <location>
        <begin position="192"/>
        <end position="218"/>
    </location>
</feature>
<feature type="domain" description="Major facilitator superfamily (MFS) profile" evidence="7">
    <location>
        <begin position="1"/>
        <end position="385"/>
    </location>
</feature>
<feature type="transmembrane region" description="Helical" evidence="6">
    <location>
        <begin position="20"/>
        <end position="40"/>
    </location>
</feature>
<evidence type="ECO:0000259" key="7">
    <source>
        <dbReference type="PROSITE" id="PS50850"/>
    </source>
</evidence>
<evidence type="ECO:0000256" key="4">
    <source>
        <dbReference type="ARBA" id="ARBA00023136"/>
    </source>
</evidence>
<evidence type="ECO:0000256" key="2">
    <source>
        <dbReference type="ARBA" id="ARBA00022692"/>
    </source>
</evidence>
<dbReference type="EMBL" id="CDMZ01005138">
    <property type="protein sequence ID" value="CEM52095.1"/>
    <property type="molecule type" value="Genomic_DNA"/>
</dbReference>
<feature type="transmembrane region" description="Helical" evidence="6">
    <location>
        <begin position="144"/>
        <end position="165"/>
    </location>
</feature>
<feature type="transmembrane region" description="Helical" evidence="6">
    <location>
        <begin position="265"/>
        <end position="284"/>
    </location>
</feature>
<proteinExistence type="predicted"/>
<evidence type="ECO:0000256" key="5">
    <source>
        <dbReference type="SAM" id="MobiDB-lite"/>
    </source>
</evidence>
<gene>
    <name evidence="8" type="ORF">Cvel_11067</name>
</gene>
<name>A0A0G4I5C7_9ALVE</name>
<dbReference type="SUPFAM" id="SSF103473">
    <property type="entry name" value="MFS general substrate transporter"/>
    <property type="match status" value="1"/>
</dbReference>
<feature type="compositionally biased region" description="Basic and acidic residues" evidence="5">
    <location>
        <begin position="440"/>
        <end position="462"/>
    </location>
</feature>
<reference evidence="8" key="1">
    <citation type="submission" date="2014-11" db="EMBL/GenBank/DDBJ databases">
        <authorList>
            <person name="Otto D Thomas"/>
            <person name="Naeem Raeece"/>
        </authorList>
    </citation>
    <scope>NUCLEOTIDE SEQUENCE</scope>
</reference>
<dbReference type="PhylomeDB" id="A0A0G4I5C7"/>
<feature type="transmembrane region" description="Helical" evidence="6">
    <location>
        <begin position="361"/>
        <end position="384"/>
    </location>
</feature>
<dbReference type="PROSITE" id="PS50850">
    <property type="entry name" value="MFS"/>
    <property type="match status" value="1"/>
</dbReference>
<comment type="subcellular location">
    <subcellularLocation>
        <location evidence="1">Membrane</location>
        <topology evidence="1">Multi-pass membrane protein</topology>
    </subcellularLocation>
</comment>
<keyword evidence="3 6" id="KW-1133">Transmembrane helix</keyword>
<dbReference type="AlphaFoldDB" id="A0A0G4I5C7"/>
<accession>A0A0G4I5C7</accession>
<dbReference type="InterPro" id="IPR005828">
    <property type="entry name" value="MFS_sugar_transport-like"/>
</dbReference>
<dbReference type="VEuPathDB" id="CryptoDB:Cvel_11067"/>
<feature type="compositionally biased region" description="Low complexity" evidence="5">
    <location>
        <begin position="428"/>
        <end position="438"/>
    </location>
</feature>
<dbReference type="PANTHER" id="PTHR23508">
    <property type="entry name" value="CARBOXYLIC ACID TRANSPORTER PROTEIN HOMOLOG"/>
    <property type="match status" value="1"/>
</dbReference>
<evidence type="ECO:0000256" key="6">
    <source>
        <dbReference type="SAM" id="Phobius"/>
    </source>
</evidence>
<evidence type="ECO:0000313" key="8">
    <source>
        <dbReference type="EMBL" id="CEM52095.1"/>
    </source>
</evidence>
<dbReference type="Gene3D" id="1.20.1250.20">
    <property type="entry name" value="MFS general substrate transporter like domains"/>
    <property type="match status" value="1"/>
</dbReference>
<feature type="transmembrane region" description="Helical" evidence="6">
    <location>
        <begin position="238"/>
        <end position="258"/>
    </location>
</feature>
<organism evidence="8">
    <name type="scientific">Chromera velia CCMP2878</name>
    <dbReference type="NCBI Taxonomy" id="1169474"/>
    <lineage>
        <taxon>Eukaryota</taxon>
        <taxon>Sar</taxon>
        <taxon>Alveolata</taxon>
        <taxon>Colpodellida</taxon>
        <taxon>Chromeraceae</taxon>
        <taxon>Chromera</taxon>
    </lineage>
</organism>
<feature type="region of interest" description="Disordered" evidence="5">
    <location>
        <begin position="428"/>
        <end position="488"/>
    </location>
</feature>
<dbReference type="PANTHER" id="PTHR23508:SF10">
    <property type="entry name" value="CARBOXYLIC ACID TRANSPORTER PROTEIN HOMOLOG"/>
    <property type="match status" value="1"/>
</dbReference>
<evidence type="ECO:0000256" key="1">
    <source>
        <dbReference type="ARBA" id="ARBA00004141"/>
    </source>
</evidence>
<sequence length="488" mass="52203">MKDLFAEERGAALSSTEKSLMSSVLFAGTVCGQIAFGLSADILGRKVVCISTSSIMFVSALCASMSFNWEGVWGSFHMLVSCLFFLGLAIGGEYPLSASMASESADPEKSARRTSVVYSMMGVGQVISPLVTFILLSAGLAPGWAWRTTLLIGLIPVTITFFVRYGMQDSARFRAVAAQRTAGSVGATFRKYIFTLLGTGGSWLLYDIVTYGMGSFYGELSTKMGFGETVLDEARSTLFLQILCLPGWALCIFLLDWVGRKPTQLWGFLGMAVANGALWGYLLYFDDPESASSLWIKGSLLVVGRTLDGAFVGLSTYVIPGEFFPTAVRATFHGISAGLGKLGAVIGSGVFPLLIGSGEHLAFLFASAVCALGIIWTFVLVPNYNVNLLKERLREEQEEAQGNARQRLVRDSVSELEDGSHIRSEMLSFQSLSSPSRSHAGGDAEKGTGGKAQKDGKGHLPDIEEDATTLVSGSSRRDIAQRGISSGS</sequence>
<feature type="transmembrane region" description="Helical" evidence="6">
    <location>
        <begin position="75"/>
        <end position="96"/>
    </location>
</feature>
<dbReference type="Pfam" id="PF00083">
    <property type="entry name" value="Sugar_tr"/>
    <property type="match status" value="2"/>
</dbReference>
<keyword evidence="2 6" id="KW-0812">Transmembrane</keyword>
<protein>
    <recommendedName>
        <fullName evidence="7">Major facilitator superfamily (MFS) profile domain-containing protein</fullName>
    </recommendedName>
</protein>
<dbReference type="InterPro" id="IPR036259">
    <property type="entry name" value="MFS_trans_sf"/>
</dbReference>
<feature type="transmembrane region" description="Helical" evidence="6">
    <location>
        <begin position="331"/>
        <end position="355"/>
    </location>
</feature>
<evidence type="ECO:0000256" key="3">
    <source>
        <dbReference type="ARBA" id="ARBA00022989"/>
    </source>
</evidence>